<feature type="region of interest" description="Disordered" evidence="1">
    <location>
        <begin position="68"/>
        <end position="87"/>
    </location>
</feature>
<evidence type="ECO:0000313" key="2">
    <source>
        <dbReference type="EnsemblPlants" id="Kaladp0809s0039.1.v1.1"/>
    </source>
</evidence>
<evidence type="ECO:0000313" key="3">
    <source>
        <dbReference type="Proteomes" id="UP000594263"/>
    </source>
</evidence>
<reference evidence="2" key="1">
    <citation type="submission" date="2021-01" db="UniProtKB">
        <authorList>
            <consortium name="EnsemblPlants"/>
        </authorList>
    </citation>
    <scope>IDENTIFICATION</scope>
</reference>
<dbReference type="EnsemblPlants" id="Kaladp0809s0039.1.v1.1">
    <property type="protein sequence ID" value="Kaladp0809s0039.1.v1.1"/>
    <property type="gene ID" value="Kaladp0809s0039.v1.1"/>
</dbReference>
<dbReference type="Proteomes" id="UP000594263">
    <property type="component" value="Unplaced"/>
</dbReference>
<accession>A0A7N0VGX3</accession>
<evidence type="ECO:0000256" key="1">
    <source>
        <dbReference type="SAM" id="MobiDB-lite"/>
    </source>
</evidence>
<proteinExistence type="predicted"/>
<dbReference type="AlphaFoldDB" id="A0A7N0VGX3"/>
<protein>
    <submittedName>
        <fullName evidence="2">Uncharacterized protein</fullName>
    </submittedName>
</protein>
<name>A0A7N0VGX3_KALFE</name>
<dbReference type="Gramene" id="Kaladp0809s0039.1.v1.1">
    <property type="protein sequence ID" value="Kaladp0809s0039.1.v1.1"/>
    <property type="gene ID" value="Kaladp0809s0039.v1.1"/>
</dbReference>
<sequence>MRRSGFESSYYGAPAAGGYGGYPSQAAAAGYNYNSAGGYGGYPPQAAAAAGFPPVAYPPPSGYTTTLLGGATGHVMPPPPHGHGHAHGGYVAHGGNYGGHGYGYGNGKFNHGKFGNHGGFKTWK</sequence>
<keyword evidence="3" id="KW-1185">Reference proteome</keyword>
<organism evidence="2 3">
    <name type="scientific">Kalanchoe fedtschenkoi</name>
    <name type="common">Lavender scallops</name>
    <name type="synonym">South American air plant</name>
    <dbReference type="NCBI Taxonomy" id="63787"/>
    <lineage>
        <taxon>Eukaryota</taxon>
        <taxon>Viridiplantae</taxon>
        <taxon>Streptophyta</taxon>
        <taxon>Embryophyta</taxon>
        <taxon>Tracheophyta</taxon>
        <taxon>Spermatophyta</taxon>
        <taxon>Magnoliopsida</taxon>
        <taxon>eudicotyledons</taxon>
        <taxon>Gunneridae</taxon>
        <taxon>Pentapetalae</taxon>
        <taxon>Saxifragales</taxon>
        <taxon>Crassulaceae</taxon>
        <taxon>Kalanchoe</taxon>
    </lineage>
</organism>